<evidence type="ECO:0000313" key="1">
    <source>
        <dbReference type="EMBL" id="SNS60661.1"/>
    </source>
</evidence>
<sequence>MSIAFLMAMAAASAPLSHTVSIDHGGSPLAVTYTAEVKTRMHTVSMVPPTRIGPERCRWTAVVTVERDVQAGGKSGLNRALPGEKEIRGDRAGNCHAGRKAIGREIEAKTASIQSYLRQVAAEDRPALLADIDTARALALN</sequence>
<dbReference type="RefSeq" id="WP_245842829.1">
    <property type="nucleotide sequence ID" value="NZ_FZOS01000010.1"/>
</dbReference>
<gene>
    <name evidence="1" type="ORF">SAMN06295912_11051</name>
</gene>
<dbReference type="EMBL" id="FZOS01000010">
    <property type="protein sequence ID" value="SNS60661.1"/>
    <property type="molecule type" value="Genomic_DNA"/>
</dbReference>
<evidence type="ECO:0000313" key="2">
    <source>
        <dbReference type="Proteomes" id="UP000198281"/>
    </source>
</evidence>
<dbReference type="AlphaFoldDB" id="A0A239FUV3"/>
<keyword evidence="2" id="KW-1185">Reference proteome</keyword>
<dbReference type="Proteomes" id="UP000198281">
    <property type="component" value="Unassembled WGS sequence"/>
</dbReference>
<reference evidence="2" key="1">
    <citation type="submission" date="2017-06" db="EMBL/GenBank/DDBJ databases">
        <authorList>
            <person name="Varghese N."/>
            <person name="Submissions S."/>
        </authorList>
    </citation>
    <scope>NUCLEOTIDE SEQUENCE [LARGE SCALE GENOMIC DNA]</scope>
    <source>
        <strain evidence="2">LNB2</strain>
    </source>
</reference>
<proteinExistence type="predicted"/>
<protein>
    <submittedName>
        <fullName evidence="1">Uncharacterized protein</fullName>
    </submittedName>
</protein>
<accession>A0A239FUV3</accession>
<organism evidence="1 2">
    <name type="scientific">Edaphosphingomonas laterariae</name>
    <dbReference type="NCBI Taxonomy" id="861865"/>
    <lineage>
        <taxon>Bacteria</taxon>
        <taxon>Pseudomonadati</taxon>
        <taxon>Pseudomonadota</taxon>
        <taxon>Alphaproteobacteria</taxon>
        <taxon>Sphingomonadales</taxon>
        <taxon>Rhizorhabdaceae</taxon>
        <taxon>Edaphosphingomonas</taxon>
    </lineage>
</organism>
<name>A0A239FUV3_9SPHN</name>